<evidence type="ECO:0000256" key="1">
    <source>
        <dbReference type="SAM" id="MobiDB-lite"/>
    </source>
</evidence>
<dbReference type="EMBL" id="KI911162">
    <property type="protein sequence ID" value="ETR98531.1"/>
    <property type="molecule type" value="Genomic_DNA"/>
</dbReference>
<accession>A0A024S2U4</accession>
<gene>
    <name evidence="3" type="ORF">M419DRAFT_11843</name>
</gene>
<dbReference type="AlphaFoldDB" id="A0A024S2U4"/>
<evidence type="ECO:0000313" key="4">
    <source>
        <dbReference type="Proteomes" id="UP000024376"/>
    </source>
</evidence>
<evidence type="ECO:0000313" key="3">
    <source>
        <dbReference type="EMBL" id="ETR98531.1"/>
    </source>
</evidence>
<name>A0A024S2U4_HYPJR</name>
<dbReference type="HOGENOM" id="CLU_165034_2_0_1"/>
<proteinExistence type="predicted"/>
<feature type="domain" description="Small EDRK-rich factor-like N-terminal" evidence="2">
    <location>
        <begin position="1"/>
        <end position="37"/>
    </location>
</feature>
<feature type="compositionally biased region" description="Basic and acidic residues" evidence="1">
    <location>
        <begin position="48"/>
        <end position="72"/>
    </location>
</feature>
<protein>
    <recommendedName>
        <fullName evidence="2">Small EDRK-rich factor-like N-terminal domain-containing protein</fullName>
    </recommendedName>
</protein>
<dbReference type="KEGG" id="trr:M419DRAFT_11843"/>
<feature type="region of interest" description="Disordered" evidence="1">
    <location>
        <begin position="1"/>
        <end position="27"/>
    </location>
</feature>
<reference evidence="4" key="1">
    <citation type="journal article" date="2013" name="Ind. Biotechnol.">
        <title>Comparative genomics analysis of Trichoderma reesei strains.</title>
        <authorList>
            <person name="Koike H."/>
            <person name="Aerts A."/>
            <person name="LaButti K."/>
            <person name="Grigoriev I.V."/>
            <person name="Baker S.E."/>
        </authorList>
    </citation>
    <scope>NUCLEOTIDE SEQUENCE [LARGE SCALE GENOMIC DNA]</scope>
    <source>
        <strain evidence="4">ATCC 56765 / BCRC 32924 / NRRL 11460 / Rut C-30</strain>
    </source>
</reference>
<feature type="region of interest" description="Disordered" evidence="1">
    <location>
        <begin position="43"/>
        <end position="72"/>
    </location>
</feature>
<dbReference type="Proteomes" id="UP000024376">
    <property type="component" value="Unassembled WGS sequence"/>
</dbReference>
<dbReference type="Pfam" id="PF04419">
    <property type="entry name" value="SERF-like_N"/>
    <property type="match status" value="1"/>
</dbReference>
<organism evidence="3 4">
    <name type="scientific">Hypocrea jecorina (strain ATCC 56765 / BCRC 32924 / NRRL 11460 / Rut C-30)</name>
    <name type="common">Trichoderma reesei</name>
    <dbReference type="NCBI Taxonomy" id="1344414"/>
    <lineage>
        <taxon>Eukaryota</taxon>
        <taxon>Fungi</taxon>
        <taxon>Dikarya</taxon>
        <taxon>Ascomycota</taxon>
        <taxon>Pezizomycotina</taxon>
        <taxon>Sordariomycetes</taxon>
        <taxon>Hypocreomycetidae</taxon>
        <taxon>Hypocreales</taxon>
        <taxon>Hypocreaceae</taxon>
        <taxon>Trichoderma</taxon>
    </lineage>
</organism>
<sequence>MARGNQRDLARAKNLKKDAKAKSGNQLDGYQLAKASLSNAEIMRQKQAKADEKRREQEEQALREKKEAKAKK</sequence>
<dbReference type="InterPro" id="IPR007513">
    <property type="entry name" value="SERF-like_N"/>
</dbReference>
<dbReference type="OrthoDB" id="18018at2759"/>
<feature type="compositionally biased region" description="Basic and acidic residues" evidence="1">
    <location>
        <begin position="1"/>
        <end position="21"/>
    </location>
</feature>
<evidence type="ECO:0000259" key="2">
    <source>
        <dbReference type="Pfam" id="PF04419"/>
    </source>
</evidence>